<keyword evidence="6" id="KW-0175">Coiled coil</keyword>
<dbReference type="InterPro" id="IPR027359">
    <property type="entry name" value="Volt_channel_dom_sf"/>
</dbReference>
<dbReference type="Gene3D" id="1.20.120.350">
    <property type="entry name" value="Voltage-gated potassium channels. Chain C"/>
    <property type="match status" value="1"/>
</dbReference>
<dbReference type="Gene3D" id="1.10.287.70">
    <property type="match status" value="1"/>
</dbReference>
<dbReference type="GO" id="GO:0005248">
    <property type="term" value="F:voltage-gated sodium channel activity"/>
    <property type="evidence" value="ECO:0007669"/>
    <property type="project" value="TreeGrafter"/>
</dbReference>
<evidence type="ECO:0000313" key="10">
    <source>
        <dbReference type="EMBL" id="CAJ1394027.1"/>
    </source>
</evidence>
<feature type="transmembrane region" description="Helical" evidence="8">
    <location>
        <begin position="119"/>
        <end position="138"/>
    </location>
</feature>
<protein>
    <recommendedName>
        <fullName evidence="9">EF-hand domain-containing protein</fullName>
    </recommendedName>
</protein>
<dbReference type="SUPFAM" id="SSF81324">
    <property type="entry name" value="Voltage-gated potassium channels"/>
    <property type="match status" value="1"/>
</dbReference>
<evidence type="ECO:0000256" key="8">
    <source>
        <dbReference type="SAM" id="Phobius"/>
    </source>
</evidence>
<evidence type="ECO:0000259" key="9">
    <source>
        <dbReference type="PROSITE" id="PS50222"/>
    </source>
</evidence>
<feature type="domain" description="EF-hand" evidence="9">
    <location>
        <begin position="317"/>
        <end position="352"/>
    </location>
</feature>
<feature type="transmembrane region" description="Helical" evidence="8">
    <location>
        <begin position="52"/>
        <end position="68"/>
    </location>
</feature>
<dbReference type="PROSITE" id="PS00018">
    <property type="entry name" value="EF_HAND_1"/>
    <property type="match status" value="2"/>
</dbReference>
<dbReference type="PANTHER" id="PTHR10037">
    <property type="entry name" value="VOLTAGE-GATED CATION CHANNEL CALCIUM AND SODIUM"/>
    <property type="match status" value="1"/>
</dbReference>
<feature type="transmembrane region" description="Helical" evidence="8">
    <location>
        <begin position="270"/>
        <end position="293"/>
    </location>
</feature>
<comment type="subcellular location">
    <subcellularLocation>
        <location evidence="1">Membrane</location>
        <topology evidence="1">Multi-pass membrane protein</topology>
    </subcellularLocation>
</comment>
<dbReference type="EMBL" id="CAUJNA010003840">
    <property type="protein sequence ID" value="CAJ1410800.1"/>
    <property type="molecule type" value="Genomic_DNA"/>
</dbReference>
<dbReference type="PROSITE" id="PS50222">
    <property type="entry name" value="EF_HAND_2"/>
    <property type="match status" value="2"/>
</dbReference>
<reference evidence="10" key="1">
    <citation type="submission" date="2023-08" db="EMBL/GenBank/DDBJ databases">
        <authorList>
            <person name="Chen Y."/>
            <person name="Shah S."/>
            <person name="Dougan E. K."/>
            <person name="Thang M."/>
            <person name="Chan C."/>
        </authorList>
    </citation>
    <scope>NUCLEOTIDE SEQUENCE</scope>
</reference>
<dbReference type="GO" id="GO:0001518">
    <property type="term" value="C:voltage-gated sodium channel complex"/>
    <property type="evidence" value="ECO:0007669"/>
    <property type="project" value="TreeGrafter"/>
</dbReference>
<organism evidence="10 12">
    <name type="scientific">Effrenium voratum</name>
    <dbReference type="NCBI Taxonomy" id="2562239"/>
    <lineage>
        <taxon>Eukaryota</taxon>
        <taxon>Sar</taxon>
        <taxon>Alveolata</taxon>
        <taxon>Dinophyceae</taxon>
        <taxon>Suessiales</taxon>
        <taxon>Symbiodiniaceae</taxon>
        <taxon>Effrenium</taxon>
    </lineage>
</organism>
<dbReference type="PANTHER" id="PTHR10037:SF62">
    <property type="entry name" value="SODIUM CHANNEL PROTEIN 60E"/>
    <property type="match status" value="1"/>
</dbReference>
<dbReference type="GO" id="GO:0005509">
    <property type="term" value="F:calcium ion binding"/>
    <property type="evidence" value="ECO:0007669"/>
    <property type="project" value="InterPro"/>
</dbReference>
<keyword evidence="2 8" id="KW-0812">Transmembrane</keyword>
<keyword evidence="3" id="KW-0106">Calcium</keyword>
<dbReference type="Proteomes" id="UP001178507">
    <property type="component" value="Unassembled WGS sequence"/>
</dbReference>
<dbReference type="Pfam" id="PF00520">
    <property type="entry name" value="Ion_trans"/>
    <property type="match status" value="1"/>
</dbReference>
<dbReference type="InterPro" id="IPR018247">
    <property type="entry name" value="EF_Hand_1_Ca_BS"/>
</dbReference>
<evidence type="ECO:0000256" key="5">
    <source>
        <dbReference type="ARBA" id="ARBA00023136"/>
    </source>
</evidence>
<keyword evidence="5 8" id="KW-0472">Membrane</keyword>
<feature type="region of interest" description="Disordered" evidence="7">
    <location>
        <begin position="631"/>
        <end position="679"/>
    </location>
</feature>
<evidence type="ECO:0000256" key="4">
    <source>
        <dbReference type="ARBA" id="ARBA00022989"/>
    </source>
</evidence>
<dbReference type="InterPro" id="IPR002048">
    <property type="entry name" value="EF_hand_dom"/>
</dbReference>
<gene>
    <name evidence="10" type="ORF">EVOR1521_LOCUS18771</name>
    <name evidence="11" type="ORF">EVOR1521_LOCUS31561</name>
</gene>
<dbReference type="CDD" id="cd00051">
    <property type="entry name" value="EFh"/>
    <property type="match status" value="1"/>
</dbReference>
<sequence length="679" mass="76817">MSQESEPPPKSPETRKRTWVAVTGDFIRSKAALSEGDDGTCRDRFRVVAARFLRSVYLANFIVIVVFVDAYCTCRDIDSRAAQLETPIGFILLSDMCLLLYSAELILQVYVKGLRFLQDWMVMLDTLVVLCGYVEMLLLDRADLGIHINVTRAFRLVRIFRLIRVLRKIRTLRELHKLVTMMATCLKTLAWSFLLCFLVMTVWAMLMVEMVQPLVLQMQEEIGTFDGCEQCLRALSSVMHANLLLFKTVIAGDGWGELAVPVIEEYPATAFIFVGALLTLVFGVLNLIVAVVVDTFADARQNDVFSLAEEMEDDIEVDKKTLTKLFQRIDADGSGQLTLEELIEGARNDAAFQSRLRVMDIDENDLQQLFQMIDVDGSGTIEAAEFIGPLSRWVHDSKTAPRFIKYNMLQTMHLQEDLYDLSTECFKHLSERVEVLANEFHAFKQVPVPQSPSVMSDERVAQKHEEKDAEGIASRTVSLGGIGQMVDFIEDKVMNELGEFLEQPQASLDAQKLQEPRRARPMDDRKWDHLLEAAVSKLDMALERMESLSRSVEEVKKMELPIEQNRSRRDRSGVSPARDSKKDSRRMNMINSDAFRHLYLDKNRKNKRTYSLSAPIGTFGQASAPMPVDMQKIAAAAREADLQEQNSSPGPMSPSRTGSWQQSEESDVSTARRPKGSQS</sequence>
<evidence type="ECO:0000256" key="1">
    <source>
        <dbReference type="ARBA" id="ARBA00004141"/>
    </source>
</evidence>
<feature type="region of interest" description="Disordered" evidence="7">
    <location>
        <begin position="559"/>
        <end position="590"/>
    </location>
</feature>
<evidence type="ECO:0000256" key="3">
    <source>
        <dbReference type="ARBA" id="ARBA00022837"/>
    </source>
</evidence>
<keyword evidence="4 8" id="KW-1133">Transmembrane helix</keyword>
<evidence type="ECO:0000313" key="11">
    <source>
        <dbReference type="EMBL" id="CAJ1410800.1"/>
    </source>
</evidence>
<evidence type="ECO:0000256" key="2">
    <source>
        <dbReference type="ARBA" id="ARBA00022692"/>
    </source>
</evidence>
<feature type="compositionally biased region" description="Polar residues" evidence="7">
    <location>
        <begin position="643"/>
        <end position="663"/>
    </location>
</feature>
<proteinExistence type="predicted"/>
<feature type="transmembrane region" description="Helical" evidence="8">
    <location>
        <begin position="184"/>
        <end position="206"/>
    </location>
</feature>
<dbReference type="AlphaFoldDB" id="A0AA36N4G9"/>
<evidence type="ECO:0000256" key="6">
    <source>
        <dbReference type="SAM" id="Coils"/>
    </source>
</evidence>
<feature type="coiled-coil region" evidence="6">
    <location>
        <begin position="531"/>
        <end position="558"/>
    </location>
</feature>
<dbReference type="Gene3D" id="1.10.238.10">
    <property type="entry name" value="EF-hand"/>
    <property type="match status" value="1"/>
</dbReference>
<feature type="compositionally biased region" description="Basic and acidic residues" evidence="7">
    <location>
        <begin position="559"/>
        <end position="586"/>
    </location>
</feature>
<dbReference type="InterPro" id="IPR043203">
    <property type="entry name" value="VGCC_Ca_Na"/>
</dbReference>
<feature type="domain" description="EF-hand" evidence="9">
    <location>
        <begin position="361"/>
        <end position="396"/>
    </location>
</feature>
<dbReference type="InterPro" id="IPR005821">
    <property type="entry name" value="Ion_trans_dom"/>
</dbReference>
<dbReference type="Pfam" id="PF13499">
    <property type="entry name" value="EF-hand_7"/>
    <property type="match status" value="1"/>
</dbReference>
<dbReference type="InterPro" id="IPR011992">
    <property type="entry name" value="EF-hand-dom_pair"/>
</dbReference>
<dbReference type="EMBL" id="CAUJNA010002720">
    <property type="protein sequence ID" value="CAJ1394027.1"/>
    <property type="molecule type" value="Genomic_DNA"/>
</dbReference>
<keyword evidence="12" id="KW-1185">Reference proteome</keyword>
<dbReference type="SUPFAM" id="SSF47473">
    <property type="entry name" value="EF-hand"/>
    <property type="match status" value="1"/>
</dbReference>
<feature type="transmembrane region" description="Helical" evidence="8">
    <location>
        <begin position="88"/>
        <end position="107"/>
    </location>
</feature>
<name>A0AA36N4G9_9DINO</name>
<comment type="caution">
    <text evidence="10">The sequence shown here is derived from an EMBL/GenBank/DDBJ whole genome shotgun (WGS) entry which is preliminary data.</text>
</comment>
<evidence type="ECO:0000256" key="7">
    <source>
        <dbReference type="SAM" id="MobiDB-lite"/>
    </source>
</evidence>
<dbReference type="SMART" id="SM00054">
    <property type="entry name" value="EFh"/>
    <property type="match status" value="2"/>
</dbReference>
<evidence type="ECO:0000313" key="12">
    <source>
        <dbReference type="Proteomes" id="UP001178507"/>
    </source>
</evidence>
<accession>A0AA36N4G9</accession>